<keyword evidence="2" id="KW-0067">ATP-binding</keyword>
<dbReference type="AlphaFoldDB" id="A0A1W1XSG4"/>
<sequence length="484" mass="55634">MINSDKKILEKVGFLKVIATLQLSTVFSKPLIYNTKQLIDKKSLEAEYNNIEKCISKIKDEQFFSDFTHLLSRFRDIRNTFTRCKAGEILDEVELYEIKSFVITSFDLKNMYDSCDFKLHDITLLDFKNIYKLLNPMHNKTESFYIYNEYSQKLSEIRLNKSELDKILFKEKDLEKQKDFFKRRAYLINEEKSEEFKVRKMLSSEISKYAEELLFFTSNIGKLDLIFAKAKLASDYNMCHPLILTEKKIVMKNGIHPIIKAEVIKRHGVFYPISIDVSTGSTVITGANMGGKTVILSIVALNYIMASLGFFCFADTFEFKPLNFISFLYEDTSSLETGLSSFGAEITKLKEILERLANEDGLLLIDEFARGTNPIEGSNLTKALVCYLNKFSSISILSTHYNGVCNLAKQHYQVKGLKAVDFKAIKNSFNTEKNYLELINNLMDYTLEEVAKDAPIPKDALNICSLMGLDEKIIKIADELYREV</sequence>
<dbReference type="Pfam" id="PF00488">
    <property type="entry name" value="MutS_V"/>
    <property type="match status" value="1"/>
</dbReference>
<evidence type="ECO:0000256" key="2">
    <source>
        <dbReference type="ARBA" id="ARBA00022840"/>
    </source>
</evidence>
<dbReference type="GO" id="GO:0140664">
    <property type="term" value="F:ATP-dependent DNA damage sensor activity"/>
    <property type="evidence" value="ECO:0007669"/>
    <property type="project" value="InterPro"/>
</dbReference>
<dbReference type="GO" id="GO:0005524">
    <property type="term" value="F:ATP binding"/>
    <property type="evidence" value="ECO:0007669"/>
    <property type="project" value="UniProtKB-KW"/>
</dbReference>
<evidence type="ECO:0000256" key="3">
    <source>
        <dbReference type="ARBA" id="ARBA00023125"/>
    </source>
</evidence>
<keyword evidence="3" id="KW-0238">DNA-binding</keyword>
<dbReference type="GO" id="GO:0006298">
    <property type="term" value="P:mismatch repair"/>
    <property type="evidence" value="ECO:0007669"/>
    <property type="project" value="InterPro"/>
</dbReference>
<dbReference type="OrthoDB" id="9777812at2"/>
<dbReference type="InterPro" id="IPR000432">
    <property type="entry name" value="DNA_mismatch_repair_MutS_C"/>
</dbReference>
<dbReference type="PANTHER" id="PTHR11361">
    <property type="entry name" value="DNA MISMATCH REPAIR PROTEIN MUTS FAMILY MEMBER"/>
    <property type="match status" value="1"/>
</dbReference>
<evidence type="ECO:0000259" key="5">
    <source>
        <dbReference type="SMART" id="SM00533"/>
    </source>
</evidence>
<protein>
    <submittedName>
        <fullName evidence="7">MutS domain V</fullName>
    </submittedName>
</protein>
<dbReference type="SUPFAM" id="SSF52540">
    <property type="entry name" value="P-loop containing nucleoside triphosphate hydrolases"/>
    <property type="match status" value="1"/>
</dbReference>
<reference evidence="7 8" key="1">
    <citation type="submission" date="2017-04" db="EMBL/GenBank/DDBJ databases">
        <authorList>
            <person name="Afonso C.L."/>
            <person name="Miller P.J."/>
            <person name="Scott M.A."/>
            <person name="Spackman E."/>
            <person name="Goraichik I."/>
            <person name="Dimitrov K.M."/>
            <person name="Suarez D.L."/>
            <person name="Swayne D.E."/>
        </authorList>
    </citation>
    <scope>NUCLEOTIDE SEQUENCE [LARGE SCALE GENOMIC DNA]</scope>
    <source>
        <strain evidence="7 8">DSM 12555</strain>
    </source>
</reference>
<feature type="transmembrane region" description="Helical" evidence="4">
    <location>
        <begin position="294"/>
        <end position="314"/>
    </location>
</feature>
<accession>A0A1W1XSG4</accession>
<keyword evidence="4" id="KW-1133">Transmembrane helix</keyword>
<dbReference type="Proteomes" id="UP000192468">
    <property type="component" value="Unassembled WGS sequence"/>
</dbReference>
<proteinExistence type="predicted"/>
<evidence type="ECO:0000259" key="6">
    <source>
        <dbReference type="SMART" id="SM00534"/>
    </source>
</evidence>
<dbReference type="PANTHER" id="PTHR11361:SF14">
    <property type="entry name" value="DNA MISMATCH REPAIR PROTEIN MUTS, TYPE 2"/>
    <property type="match status" value="1"/>
</dbReference>
<dbReference type="EMBL" id="FWXH01000014">
    <property type="protein sequence ID" value="SMC26795.1"/>
    <property type="molecule type" value="Genomic_DNA"/>
</dbReference>
<evidence type="ECO:0000256" key="4">
    <source>
        <dbReference type="SAM" id="Phobius"/>
    </source>
</evidence>
<evidence type="ECO:0000256" key="1">
    <source>
        <dbReference type="ARBA" id="ARBA00022741"/>
    </source>
</evidence>
<organism evidence="7 8">
    <name type="scientific">Clostridium acidisoli DSM 12555</name>
    <dbReference type="NCBI Taxonomy" id="1121291"/>
    <lineage>
        <taxon>Bacteria</taxon>
        <taxon>Bacillati</taxon>
        <taxon>Bacillota</taxon>
        <taxon>Clostridia</taxon>
        <taxon>Eubacteriales</taxon>
        <taxon>Clostridiaceae</taxon>
        <taxon>Clostridium</taxon>
    </lineage>
</organism>
<dbReference type="SMART" id="SM00534">
    <property type="entry name" value="MUTSac"/>
    <property type="match status" value="1"/>
</dbReference>
<dbReference type="Gene3D" id="3.40.50.300">
    <property type="entry name" value="P-loop containing nucleotide triphosphate hydrolases"/>
    <property type="match status" value="1"/>
</dbReference>
<evidence type="ECO:0000313" key="7">
    <source>
        <dbReference type="EMBL" id="SMC26795.1"/>
    </source>
</evidence>
<feature type="domain" description="DNA mismatch repair proteins mutS family" evidence="6">
    <location>
        <begin position="279"/>
        <end position="482"/>
    </location>
</feature>
<name>A0A1W1XSG4_9CLOT</name>
<dbReference type="RefSeq" id="WP_084116739.1">
    <property type="nucleotide sequence ID" value="NZ_FWXH01000014.1"/>
</dbReference>
<feature type="domain" description="DNA mismatch repair protein MutS core" evidence="5">
    <location>
        <begin position="12"/>
        <end position="262"/>
    </location>
</feature>
<dbReference type="InterPro" id="IPR036187">
    <property type="entry name" value="DNA_mismatch_repair_MutS_sf"/>
</dbReference>
<dbReference type="GO" id="GO:0030983">
    <property type="term" value="F:mismatched DNA binding"/>
    <property type="evidence" value="ECO:0007669"/>
    <property type="project" value="InterPro"/>
</dbReference>
<dbReference type="SMART" id="SM00533">
    <property type="entry name" value="MUTSd"/>
    <property type="match status" value="1"/>
</dbReference>
<dbReference type="InterPro" id="IPR007696">
    <property type="entry name" value="DNA_mismatch_repair_MutS_core"/>
</dbReference>
<keyword evidence="1" id="KW-0547">Nucleotide-binding</keyword>
<evidence type="ECO:0000313" key="8">
    <source>
        <dbReference type="Proteomes" id="UP000192468"/>
    </source>
</evidence>
<keyword evidence="8" id="KW-1185">Reference proteome</keyword>
<dbReference type="InterPro" id="IPR027417">
    <property type="entry name" value="P-loop_NTPase"/>
</dbReference>
<dbReference type="SUPFAM" id="SSF48334">
    <property type="entry name" value="DNA repair protein MutS, domain III"/>
    <property type="match status" value="1"/>
</dbReference>
<dbReference type="STRING" id="1121291.SAMN02745134_02944"/>
<dbReference type="InterPro" id="IPR045076">
    <property type="entry name" value="MutS"/>
</dbReference>
<gene>
    <name evidence="7" type="ORF">SAMN02745134_02944</name>
</gene>
<keyword evidence="4" id="KW-0472">Membrane</keyword>
<keyword evidence="4" id="KW-0812">Transmembrane</keyword>